<protein>
    <recommendedName>
        <fullName evidence="3">Tetratricopeptide repeat protein</fullName>
    </recommendedName>
</protein>
<sequence length="275" mass="33032">MAAMWTPDKLKRMSDQEILDKFCSLQIPMTKEQFLQDISDQEDIDPVLDRWQQRYAYRIRGFDEDFPRLAIRELWRRWAPDHFGAFMIDDLMGKMVESESDEPKMPQFERIWTALKEKVILPYGIRSFDELRDRFDWFYDVESVFFDFEGDFVAECRANRDNRDGSFASLITIYEDILRTLPESDLHNLLNIRRSIAEAHFFSGNHEKGEVLFRTLTEEHPTWVWGYVGWGDVYTNLYSLPELCNKEKAEEIYRRGLRFCDQMDREILEERLNDL</sequence>
<evidence type="ECO:0000313" key="1">
    <source>
        <dbReference type="EMBL" id="GAX90090.1"/>
    </source>
</evidence>
<accession>A0A292YNQ0</accession>
<name>A0A292YNQ0_9BACL</name>
<gene>
    <name evidence="1" type="ORF">EFBL_1716</name>
</gene>
<evidence type="ECO:0008006" key="3">
    <source>
        <dbReference type="Google" id="ProtNLM"/>
    </source>
</evidence>
<keyword evidence="2" id="KW-1185">Reference proteome</keyword>
<dbReference type="EMBL" id="BDUF01000046">
    <property type="protein sequence ID" value="GAX90090.1"/>
    <property type="molecule type" value="Genomic_DNA"/>
</dbReference>
<comment type="caution">
    <text evidence="1">The sequence shown here is derived from an EMBL/GenBank/DDBJ whole genome shotgun (WGS) entry which is preliminary data.</text>
</comment>
<dbReference type="AlphaFoldDB" id="A0A292YNQ0"/>
<organism evidence="1 2">
    <name type="scientific">Effusibacillus lacus</name>
    <dbReference type="NCBI Taxonomy" id="1348429"/>
    <lineage>
        <taxon>Bacteria</taxon>
        <taxon>Bacillati</taxon>
        <taxon>Bacillota</taxon>
        <taxon>Bacilli</taxon>
        <taxon>Bacillales</taxon>
        <taxon>Alicyclobacillaceae</taxon>
        <taxon>Effusibacillus</taxon>
    </lineage>
</organism>
<proteinExistence type="predicted"/>
<reference evidence="2" key="1">
    <citation type="submission" date="2017-07" db="EMBL/GenBank/DDBJ databases">
        <title>Draft genome sequence of Effusibacillus lacus strain skLN1.</title>
        <authorList>
            <person name="Watanabe M."/>
            <person name="Kojima H."/>
            <person name="Fukui M."/>
        </authorList>
    </citation>
    <scope>NUCLEOTIDE SEQUENCE [LARGE SCALE GENOMIC DNA]</scope>
    <source>
        <strain evidence="2">skLN1</strain>
    </source>
</reference>
<dbReference type="Proteomes" id="UP000217785">
    <property type="component" value="Unassembled WGS sequence"/>
</dbReference>
<dbReference type="SUPFAM" id="SSF48452">
    <property type="entry name" value="TPR-like"/>
    <property type="match status" value="1"/>
</dbReference>
<dbReference type="InterPro" id="IPR011990">
    <property type="entry name" value="TPR-like_helical_dom_sf"/>
</dbReference>
<evidence type="ECO:0000313" key="2">
    <source>
        <dbReference type="Proteomes" id="UP000217785"/>
    </source>
</evidence>
<dbReference type="Gene3D" id="1.25.40.10">
    <property type="entry name" value="Tetratricopeptide repeat domain"/>
    <property type="match status" value="1"/>
</dbReference>